<keyword evidence="5 10" id="KW-1133">Transmembrane helix</keyword>
<evidence type="ECO:0000256" key="1">
    <source>
        <dbReference type="ARBA" id="ARBA00004232"/>
    </source>
</evidence>
<comment type="similarity">
    <text evidence="2">Belongs to the TMEM168 family.</text>
</comment>
<evidence type="ECO:0000256" key="8">
    <source>
        <dbReference type="ARBA" id="ARBA00023242"/>
    </source>
</evidence>
<reference evidence="12 13" key="2">
    <citation type="submission" date="2024-05" db="EMBL/GenBank/DDBJ databases">
        <authorList>
            <person name="Chen Y."/>
            <person name="Shah S."/>
            <person name="Dougan E. K."/>
            <person name="Thang M."/>
            <person name="Chan C."/>
        </authorList>
    </citation>
    <scope>NUCLEOTIDE SEQUENCE [LARGE SCALE GENOMIC DNA]</scope>
</reference>
<evidence type="ECO:0000313" key="12">
    <source>
        <dbReference type="EMBL" id="CAL4798510.1"/>
    </source>
</evidence>
<keyword evidence="13" id="KW-1185">Reference proteome</keyword>
<keyword evidence="8" id="KW-0539">Nucleus</keyword>
<evidence type="ECO:0000256" key="9">
    <source>
        <dbReference type="SAM" id="MobiDB-lite"/>
    </source>
</evidence>
<comment type="caution">
    <text evidence="11">The sequence shown here is derived from an EMBL/GenBank/DDBJ whole genome shotgun (WGS) entry which is preliminary data.</text>
</comment>
<organism evidence="11">
    <name type="scientific">Cladocopium goreaui</name>
    <dbReference type="NCBI Taxonomy" id="2562237"/>
    <lineage>
        <taxon>Eukaryota</taxon>
        <taxon>Sar</taxon>
        <taxon>Alveolata</taxon>
        <taxon>Dinophyceae</taxon>
        <taxon>Suessiales</taxon>
        <taxon>Symbiodiniaceae</taxon>
        <taxon>Cladocopium</taxon>
    </lineage>
</organism>
<comment type="subcellular location">
    <subcellularLocation>
        <location evidence="1">Nucleus membrane</location>
        <topology evidence="1">Multi-pass membrane protein</topology>
    </subcellularLocation>
</comment>
<evidence type="ECO:0000256" key="5">
    <source>
        <dbReference type="ARBA" id="ARBA00022989"/>
    </source>
</evidence>
<sequence length="529" mass="58485">MANQAPQRQALVLSCEVPGEDPLPGARYNAEKLSKFFRRANVPTGCVYGRKLTLDRAKEDINDFFSIHCDVHVLYGIFHGRQGSWKLSDGTTLGLAEILEQWDFAKELGTAQHLLIVSDSCESGNMVNEAALLGREDIAVQASCARGSTSPDVVGETFTEYLLWNLQGRSTANKRGSDMLIHIERALLRFGPCYYCPDPSNFRGWVFINEDGADPSSSHSVSLASDTSDTTSQISGPEELFDPRSPTPEPEDATAPENATAPEPADTIVPDRSHSALLMSLKFFDGDHGLIGLIRSVDWEHPMTGAPHTLDLVKHWIRDFFSHSSLLHVLCGIFRGHAGSWKLPDGRLLGLHDILEQWDLAKDEGTARHLLIVSDSCESGHMVNEVALLGREDVAVQASCARGSNSPDVVGVTFTEYLQWNLTGRSIANERGRDMVIRERALLALRPSYYCPARTNYRGMVFINEDGADLRGRSLHYPDFSWFIPDGADFFWFMSVIPTAELILCSTLIPPLLPLIGLGLFLKRTIGID</sequence>
<evidence type="ECO:0000313" key="11">
    <source>
        <dbReference type="EMBL" id="CAI4011198.1"/>
    </source>
</evidence>
<protein>
    <recommendedName>
        <fullName evidence="3">Transmembrane protein 168</fullName>
    </recommendedName>
</protein>
<dbReference type="EMBL" id="CAMXCT030005043">
    <property type="protein sequence ID" value="CAL4798510.1"/>
    <property type="molecule type" value="Genomic_DNA"/>
</dbReference>
<keyword evidence="7" id="KW-0325">Glycoprotein</keyword>
<accession>A0A9P1DJB0</accession>
<evidence type="ECO:0000256" key="3">
    <source>
        <dbReference type="ARBA" id="ARBA00014572"/>
    </source>
</evidence>
<reference evidence="11" key="1">
    <citation type="submission" date="2022-10" db="EMBL/GenBank/DDBJ databases">
        <authorList>
            <person name="Chen Y."/>
            <person name="Dougan E. K."/>
            <person name="Chan C."/>
            <person name="Rhodes N."/>
            <person name="Thang M."/>
        </authorList>
    </citation>
    <scope>NUCLEOTIDE SEQUENCE</scope>
</reference>
<gene>
    <name evidence="11" type="ORF">C1SCF055_LOCUS36381</name>
</gene>
<evidence type="ECO:0000256" key="7">
    <source>
        <dbReference type="ARBA" id="ARBA00023180"/>
    </source>
</evidence>
<evidence type="ECO:0000256" key="6">
    <source>
        <dbReference type="ARBA" id="ARBA00023136"/>
    </source>
</evidence>
<feature type="transmembrane region" description="Helical" evidence="10">
    <location>
        <begin position="490"/>
        <end position="522"/>
    </location>
</feature>
<keyword evidence="6 10" id="KW-0472">Membrane</keyword>
<name>A0A9P1DJB0_9DINO</name>
<dbReference type="InterPro" id="IPR029713">
    <property type="entry name" value="TMEM168"/>
</dbReference>
<proteinExistence type="inferred from homology"/>
<dbReference type="PANTHER" id="PTHR14437:SF2">
    <property type="entry name" value="TRANSMEMBRANE PROTEIN 168"/>
    <property type="match status" value="1"/>
</dbReference>
<dbReference type="GO" id="GO:0031965">
    <property type="term" value="C:nuclear membrane"/>
    <property type="evidence" value="ECO:0007669"/>
    <property type="project" value="UniProtKB-SubCell"/>
</dbReference>
<dbReference type="EMBL" id="CAMXCT020005043">
    <property type="protein sequence ID" value="CAL1164573.1"/>
    <property type="molecule type" value="Genomic_DNA"/>
</dbReference>
<dbReference type="AlphaFoldDB" id="A0A9P1DJB0"/>
<evidence type="ECO:0000313" key="13">
    <source>
        <dbReference type="Proteomes" id="UP001152797"/>
    </source>
</evidence>
<dbReference type="PANTHER" id="PTHR14437">
    <property type="entry name" value="TRANSMEMBRANE PROTEIN 168"/>
    <property type="match status" value="1"/>
</dbReference>
<feature type="compositionally biased region" description="Low complexity" evidence="9">
    <location>
        <begin position="255"/>
        <end position="267"/>
    </location>
</feature>
<dbReference type="OrthoDB" id="5967342at2759"/>
<evidence type="ECO:0000256" key="10">
    <source>
        <dbReference type="SAM" id="Phobius"/>
    </source>
</evidence>
<dbReference type="Proteomes" id="UP001152797">
    <property type="component" value="Unassembled WGS sequence"/>
</dbReference>
<feature type="compositionally biased region" description="Polar residues" evidence="9">
    <location>
        <begin position="216"/>
        <end position="235"/>
    </location>
</feature>
<dbReference type="EMBL" id="CAMXCT010005043">
    <property type="protein sequence ID" value="CAI4011198.1"/>
    <property type="molecule type" value="Genomic_DNA"/>
</dbReference>
<keyword evidence="4 10" id="KW-0812">Transmembrane</keyword>
<evidence type="ECO:0000256" key="2">
    <source>
        <dbReference type="ARBA" id="ARBA00007329"/>
    </source>
</evidence>
<feature type="region of interest" description="Disordered" evidence="9">
    <location>
        <begin position="216"/>
        <end position="267"/>
    </location>
</feature>
<evidence type="ECO:0000256" key="4">
    <source>
        <dbReference type="ARBA" id="ARBA00022692"/>
    </source>
</evidence>